<accession>A0A4Q8ACU7</accession>
<proteinExistence type="inferred from homology"/>
<dbReference type="SUPFAM" id="SSF46785">
    <property type="entry name" value="Winged helix' DNA-binding domain"/>
    <property type="match status" value="1"/>
</dbReference>
<reference evidence="2 3" key="1">
    <citation type="submission" date="2019-02" db="EMBL/GenBank/DDBJ databases">
        <title>Sequencing the genomes of 1000 actinobacteria strains.</title>
        <authorList>
            <person name="Klenk H.-P."/>
        </authorList>
    </citation>
    <scope>NUCLEOTIDE SEQUENCE [LARGE SCALE GENOMIC DNA]</scope>
    <source>
        <strain evidence="2 3">DSM 17364</strain>
    </source>
</reference>
<comment type="caution">
    <text evidence="2">The sequence shown here is derived from an EMBL/GenBank/DDBJ whole genome shotgun (WGS) entry which is preliminary data.</text>
</comment>
<dbReference type="Proteomes" id="UP000292685">
    <property type="component" value="Unassembled WGS sequence"/>
</dbReference>
<dbReference type="EMBL" id="SHLA01000001">
    <property type="protein sequence ID" value="RZU61998.1"/>
    <property type="molecule type" value="Genomic_DNA"/>
</dbReference>
<dbReference type="Pfam" id="PF00480">
    <property type="entry name" value="ROK"/>
    <property type="match status" value="1"/>
</dbReference>
<keyword evidence="2" id="KW-0418">Kinase</keyword>
<evidence type="ECO:0000313" key="3">
    <source>
        <dbReference type="Proteomes" id="UP000292685"/>
    </source>
</evidence>
<evidence type="ECO:0000313" key="2">
    <source>
        <dbReference type="EMBL" id="RZU61998.1"/>
    </source>
</evidence>
<dbReference type="PANTHER" id="PTHR18964:SF149">
    <property type="entry name" value="BIFUNCTIONAL UDP-N-ACETYLGLUCOSAMINE 2-EPIMERASE_N-ACETYLMANNOSAMINE KINASE"/>
    <property type="match status" value="1"/>
</dbReference>
<dbReference type="InterPro" id="IPR036388">
    <property type="entry name" value="WH-like_DNA-bd_sf"/>
</dbReference>
<evidence type="ECO:0000256" key="1">
    <source>
        <dbReference type="ARBA" id="ARBA00006479"/>
    </source>
</evidence>
<dbReference type="SUPFAM" id="SSF53067">
    <property type="entry name" value="Actin-like ATPase domain"/>
    <property type="match status" value="1"/>
</dbReference>
<organism evidence="2 3">
    <name type="scientific">Zhihengliuella halotolerans</name>
    <dbReference type="NCBI Taxonomy" id="370736"/>
    <lineage>
        <taxon>Bacteria</taxon>
        <taxon>Bacillati</taxon>
        <taxon>Actinomycetota</taxon>
        <taxon>Actinomycetes</taxon>
        <taxon>Micrococcales</taxon>
        <taxon>Micrococcaceae</taxon>
        <taxon>Zhihengliuella</taxon>
    </lineage>
</organism>
<dbReference type="Gene3D" id="3.30.420.40">
    <property type="match status" value="2"/>
</dbReference>
<dbReference type="InterPro" id="IPR000600">
    <property type="entry name" value="ROK"/>
</dbReference>
<sequence>MRSKAVQQPPVRRVNQLHGLNVSAVLTEIFRQEGISRKEVADRVGISPASVTSIASRLLDAKLIKEAERVTAGQGRPKVPLAVDHKSTLILGIHLGPRTTGVVLTGLNGAEIASVLVPHPGMAAEAAFDLIVAAADGLIAEHAADRPILGTGLATGGIVDSDLGIIIDNPGAGWKEVPALDLLGGRLPGPLFLDNNARAAAQSELLYGHGTVDNDFVLIVVSADLGAVLVDEGRIRSGAHQRAGYISHLRVTEDPVECDCGRTGCLKAVATDDAVVGFCRAAGLPVRQFDDVEALVDAGDSRAVAIVRERNRSVARAVADMLDLLDPALVVIAGTPAERPEMLAQIRDDACLVAQCGDAAAERIVFSSDHALSLSLFAASLVVSEVLRTPLLFMGETAVE</sequence>
<dbReference type="Pfam" id="PF13412">
    <property type="entry name" value="HTH_24"/>
    <property type="match status" value="1"/>
</dbReference>
<dbReference type="InterPro" id="IPR043129">
    <property type="entry name" value="ATPase_NBD"/>
</dbReference>
<dbReference type="Gene3D" id="1.10.10.10">
    <property type="entry name" value="Winged helix-like DNA-binding domain superfamily/Winged helix DNA-binding domain"/>
    <property type="match status" value="1"/>
</dbReference>
<protein>
    <submittedName>
        <fullName evidence="2">Putative NBD/HSP70 family sugar kinase</fullName>
    </submittedName>
</protein>
<keyword evidence="2" id="KW-0808">Transferase</keyword>
<dbReference type="GO" id="GO:0016301">
    <property type="term" value="F:kinase activity"/>
    <property type="evidence" value="ECO:0007669"/>
    <property type="project" value="UniProtKB-KW"/>
</dbReference>
<name>A0A4Q8ACU7_9MICC</name>
<gene>
    <name evidence="2" type="ORF">EV380_1584</name>
</gene>
<dbReference type="AlphaFoldDB" id="A0A4Q8ACU7"/>
<dbReference type="InterPro" id="IPR036390">
    <property type="entry name" value="WH_DNA-bd_sf"/>
</dbReference>
<keyword evidence="3" id="KW-1185">Reference proteome</keyword>
<comment type="similarity">
    <text evidence="1">Belongs to the ROK (NagC/XylR) family.</text>
</comment>
<dbReference type="PANTHER" id="PTHR18964">
    <property type="entry name" value="ROK (REPRESSOR, ORF, KINASE) FAMILY"/>
    <property type="match status" value="1"/>
</dbReference>